<evidence type="ECO:0000313" key="1">
    <source>
        <dbReference type="EMBL" id="THH30108.1"/>
    </source>
</evidence>
<dbReference type="OrthoDB" id="2663142at2759"/>
<reference evidence="1 2" key="1">
    <citation type="submission" date="2019-02" db="EMBL/GenBank/DDBJ databases">
        <title>Genome sequencing of the rare red list fungi Antrodiella citrinella (Flaviporus citrinellus).</title>
        <authorList>
            <person name="Buettner E."/>
            <person name="Kellner H."/>
        </authorList>
    </citation>
    <scope>NUCLEOTIDE SEQUENCE [LARGE SCALE GENOMIC DNA]</scope>
    <source>
        <strain evidence="1 2">DSM 108506</strain>
    </source>
</reference>
<evidence type="ECO:0008006" key="3">
    <source>
        <dbReference type="Google" id="ProtNLM"/>
    </source>
</evidence>
<protein>
    <recommendedName>
        <fullName evidence="3">F-box domain-containing protein</fullName>
    </recommendedName>
</protein>
<dbReference type="InterPro" id="IPR032675">
    <property type="entry name" value="LRR_dom_sf"/>
</dbReference>
<keyword evidence="2" id="KW-1185">Reference proteome</keyword>
<proteinExistence type="predicted"/>
<dbReference type="SUPFAM" id="SSF52047">
    <property type="entry name" value="RNI-like"/>
    <property type="match status" value="1"/>
</dbReference>
<comment type="caution">
    <text evidence="1">The sequence shown here is derived from an EMBL/GenBank/DDBJ whole genome shotgun (WGS) entry which is preliminary data.</text>
</comment>
<dbReference type="AlphaFoldDB" id="A0A4S4MXE4"/>
<gene>
    <name evidence="1" type="ORF">EUX98_g4085</name>
</gene>
<name>A0A4S4MXE4_9APHY</name>
<accession>A0A4S4MXE4</accession>
<dbReference type="Gene3D" id="3.80.10.10">
    <property type="entry name" value="Ribonuclease Inhibitor"/>
    <property type="match status" value="1"/>
</dbReference>
<dbReference type="EMBL" id="SGPM01000094">
    <property type="protein sequence ID" value="THH30108.1"/>
    <property type="molecule type" value="Genomic_DNA"/>
</dbReference>
<dbReference type="Proteomes" id="UP000308730">
    <property type="component" value="Unassembled WGS sequence"/>
</dbReference>
<evidence type="ECO:0000313" key="2">
    <source>
        <dbReference type="Proteomes" id="UP000308730"/>
    </source>
</evidence>
<organism evidence="1 2">
    <name type="scientific">Antrodiella citrinella</name>
    <dbReference type="NCBI Taxonomy" id="2447956"/>
    <lineage>
        <taxon>Eukaryota</taxon>
        <taxon>Fungi</taxon>
        <taxon>Dikarya</taxon>
        <taxon>Basidiomycota</taxon>
        <taxon>Agaricomycotina</taxon>
        <taxon>Agaricomycetes</taxon>
        <taxon>Polyporales</taxon>
        <taxon>Steccherinaceae</taxon>
        <taxon>Antrodiella</taxon>
    </lineage>
</organism>
<sequence length="403" mass="45114">MHSALLIDEILELVLDGCSDWDKKEYQHAAIQLSQTCTSMKDPALDRVWRNLSDPRSLTKLLGDGGKNSRSASTFVVPPQHAFHSYAARVKHLSFRDRPPAVVSETPLLPNLTSVVLNRAGCETPVAWVLSEHLRSIEVVIGTLNVSCRAQTRGANVADLLRQWAKSFPHASLDKLHIQGWMCPTLVRAITFFPTLRSLSLLSGKSVSSELLRAISVFPYLQELKVHASGIDIDDFKHFTPIPDDTTFPQLRILSIVGSHPVVRAILELLQPDTLEDLAIEIDQPTHDTLHWKPTLEFLAMKAHRSLRQLDISDVALDDYPDDNAKIGSTFTIETLRPLSALGALRSFSVEGELPPTLTNKDIEDMTVWWPRMQHLFLGIPFLDQTSRNPWQAVPDDTHTLLT</sequence>